<dbReference type="RefSeq" id="XP_030373966.1">
    <property type="nucleotide sequence ID" value="XM_030518106.1"/>
</dbReference>
<name>A0A6J2TEW3_DROLE</name>
<protein>
    <submittedName>
        <fullName evidence="3 4">Uncharacterized protein LOC115623652</fullName>
    </submittedName>
</protein>
<feature type="region of interest" description="Disordered" evidence="1">
    <location>
        <begin position="303"/>
        <end position="352"/>
    </location>
</feature>
<evidence type="ECO:0000313" key="4">
    <source>
        <dbReference type="RefSeq" id="XP_030373966.1"/>
    </source>
</evidence>
<organism evidence="2 3">
    <name type="scientific">Drosophila lebanonensis</name>
    <name type="common">Fruit fly</name>
    <name type="synonym">Scaptodrosophila lebanonensis</name>
    <dbReference type="NCBI Taxonomy" id="7225"/>
    <lineage>
        <taxon>Eukaryota</taxon>
        <taxon>Metazoa</taxon>
        <taxon>Ecdysozoa</taxon>
        <taxon>Arthropoda</taxon>
        <taxon>Hexapoda</taxon>
        <taxon>Insecta</taxon>
        <taxon>Pterygota</taxon>
        <taxon>Neoptera</taxon>
        <taxon>Endopterygota</taxon>
        <taxon>Diptera</taxon>
        <taxon>Brachycera</taxon>
        <taxon>Muscomorpha</taxon>
        <taxon>Ephydroidea</taxon>
        <taxon>Drosophilidae</taxon>
        <taxon>Scaptodrosophila</taxon>
    </lineage>
</organism>
<keyword evidence="2" id="KW-1185">Reference proteome</keyword>
<reference evidence="3 4" key="1">
    <citation type="submission" date="2025-04" db="UniProtKB">
        <authorList>
            <consortium name="RefSeq"/>
        </authorList>
    </citation>
    <scope>IDENTIFICATION</scope>
    <source>
        <strain evidence="3 4">11010-0011.00</strain>
        <tissue evidence="3 4">Whole body</tissue>
    </source>
</reference>
<evidence type="ECO:0000256" key="1">
    <source>
        <dbReference type="SAM" id="MobiDB-lite"/>
    </source>
</evidence>
<evidence type="ECO:0000313" key="2">
    <source>
        <dbReference type="Proteomes" id="UP000504634"/>
    </source>
</evidence>
<dbReference type="Proteomes" id="UP000504634">
    <property type="component" value="Unplaced"/>
</dbReference>
<sequence length="1299" mass="150688">MAVIDFSVEINPKSRYFYRTVKETLKGPLTGPKKGTSPTVVLTLSKRHKGPIKIVCQLVQAYKEHNGTRLVSANTLQSTSKKKITSSDLTFVPVEEKMVATDKSRKRFQFELTSFCIIKTNKNVVKEHFPRMKEKITPELVQLPEDSVITQDFGKDETMYLAFTVFIEKSNGESETRTIFSEGIRHASSKVHINRCCNSLIPFEGNVAIHLLLNDVISDYCISIRDKIGNWHSERIRPIAKDKSHKLLIYKAPKYGLSGATDPKECQLILYDEENNEADSVDIKYVGYQWDKPSGQVPILEERATTSGAKHSLETNRNDTTAVGEAPPKRPRLQQLQLQDETNIENPGTEDLSAKTPEEVVKFFEAIKENDTLSEKLDEFYRDQACDNEDKLEEILNHIYSLLEHGNVNVGAKFERLIALLIGGGYGRAGSTMMSKFMECVKKYLSLLLQVERKLLLNQVWSLCLSREPQPHPHAAAVLLQFCDDFVQELRMEWACSSQLDTVLQLLCMSNDPREHSSAVEVMKKLRVAVLQTNEESELVDNMRASWNWSPVLYNKDWLNFIEALEIFEQHDERLPIDSDALYYIISWNESDYRMGWLRVLYVNILRNKDKIWALYYTLSYIGSNLSIEKLCRIKILREVLEATNNIQLYNDEKCDELTFLNTFFKPYSSIEQFLEEFVKIQWNSVALLYWLQLLKQDELKKCLIIGSEDLLKLCACVRSVQNSRLRWRAIRLVGEIFLEDPISITQYLLCIETLLKPGDYFNGLGKLQSLIKWYIKYKRPIDNLSKRCYDIIEGNVNINHYSSILNKLRIQLKSQPKERHGLWRFLLVFKWIEMHGTEKEECLEFLRTEYDLNVALLHRCSDLQLLQAHLLDKLGCETDEERELVLESSVDLFVQQNAEEWSQVINPYDLLTTGKVETFKKLSELLAAHTGRLEDERILPLLVDLLKKFWAQEHFTLPVPPILEYANKYLSVEENHSLIWKIWATDFDNCWLVENILKYAKCIPNTFYIKGLLFGGAVEGEQSIEEAYEYDLILRAHDGHTLRINHYVQIRNAFCDNSPKVLNPLLDELLRINNDRALSDPSYGRHSQEHRIKMRAARALIKLTKNTGYLSEELWTALLASNEHLNITYMYELLVGRQLSNLKPLLERIRKLSTYQRHQQISLISVAHIHCMLNFMELDMGDLQELIALLLNTNYTHHKTYTFSKLIVHRLALKSTKFSIQLPNVASSIEEIENEDFKIYEPEARLLLPDISLTQGSADFILYMTHSPVNEYDRIEVDIHFYAELKEKLDDAKDMFEN</sequence>
<proteinExistence type="predicted"/>
<dbReference type="OrthoDB" id="241340at2759"/>
<evidence type="ECO:0000313" key="3">
    <source>
        <dbReference type="RefSeq" id="XP_030373965.1"/>
    </source>
</evidence>
<accession>A0A6J2TEW3</accession>
<dbReference type="GeneID" id="115623652"/>
<gene>
    <name evidence="3 4" type="primary">LOC115623652</name>
</gene>
<dbReference type="RefSeq" id="XP_030373965.1">
    <property type="nucleotide sequence ID" value="XM_030518105.1"/>
</dbReference>